<dbReference type="InterPro" id="IPR029036">
    <property type="entry name" value="P5CR_dimer"/>
</dbReference>
<evidence type="ECO:0000256" key="3">
    <source>
        <dbReference type="ARBA" id="ARBA00023002"/>
    </source>
</evidence>
<keyword evidence="4" id="KW-0963">Cytoplasm</keyword>
<comment type="function">
    <text evidence="4">Catalyzes the reduction of 1-pyrroline-5-carboxylate (PCA) to L-proline.</text>
</comment>
<comment type="caution">
    <text evidence="9">The sequence shown here is derived from an EMBL/GenBank/DDBJ whole genome shotgun (WGS) entry which is preliminary data.</text>
</comment>
<evidence type="ECO:0000259" key="7">
    <source>
        <dbReference type="Pfam" id="PF03807"/>
    </source>
</evidence>
<comment type="subcellular location">
    <subcellularLocation>
        <location evidence="4">Cytoplasm</location>
    </subcellularLocation>
</comment>
<dbReference type="PIRSF" id="PIRSF000193">
    <property type="entry name" value="Pyrrol-5-carb_rd"/>
    <property type="match status" value="1"/>
</dbReference>
<dbReference type="InterPro" id="IPR053790">
    <property type="entry name" value="P5CR-like_CS"/>
</dbReference>
<dbReference type="InterPro" id="IPR008927">
    <property type="entry name" value="6-PGluconate_DH-like_C_sf"/>
</dbReference>
<gene>
    <name evidence="4 9" type="primary">proC</name>
    <name evidence="9" type="ORF">ACFOW7_19190</name>
</gene>
<dbReference type="Pfam" id="PF03807">
    <property type="entry name" value="F420_oxidored"/>
    <property type="match status" value="1"/>
</dbReference>
<evidence type="ECO:0000256" key="2">
    <source>
        <dbReference type="ARBA" id="ARBA00022857"/>
    </source>
</evidence>
<dbReference type="PANTHER" id="PTHR11645">
    <property type="entry name" value="PYRROLINE-5-CARBOXYLATE REDUCTASE"/>
    <property type="match status" value="1"/>
</dbReference>
<dbReference type="Pfam" id="PF14748">
    <property type="entry name" value="P5CR_dimer"/>
    <property type="match status" value="1"/>
</dbReference>
<organism evidence="9 10">
    <name type="scientific">Chitinimonas lacunae</name>
    <dbReference type="NCBI Taxonomy" id="1963018"/>
    <lineage>
        <taxon>Bacteria</taxon>
        <taxon>Pseudomonadati</taxon>
        <taxon>Pseudomonadota</taxon>
        <taxon>Betaproteobacteria</taxon>
        <taxon>Neisseriales</taxon>
        <taxon>Chitinibacteraceae</taxon>
        <taxon>Chitinimonas</taxon>
    </lineage>
</organism>
<sequence length="269" mass="27566">MKVVFIGGGNMAGAMLGGLLAQGWTAAELGAVDPDPARRAQLTADYGIATFDPVEPLPAAPTVVLAVKPQQLAQVARARAGELAGRLVISIAAGVRMADLDRWLDGGARLIRVMPNTPALVRAGISGAWLGPRADRSDRASADALLAAIGDVVWVEQEADIDAVTAISGSGPAYVFYLLDALTEAATAQGFAAETARRLAYATFDGAVRLAQASPESAAVLRQRVTSKGGTTEAALARLEAREVRAAIVEAAAAAASRAAELADQLGQS</sequence>
<dbReference type="Proteomes" id="UP001595791">
    <property type="component" value="Unassembled WGS sequence"/>
</dbReference>
<feature type="domain" description="Pyrroline-5-carboxylate reductase catalytic N-terminal" evidence="7">
    <location>
        <begin position="2"/>
        <end position="94"/>
    </location>
</feature>
<evidence type="ECO:0000256" key="6">
    <source>
        <dbReference type="RuleBase" id="RU003903"/>
    </source>
</evidence>
<comment type="catalytic activity">
    <reaction evidence="4 6">
        <text>L-proline + NADP(+) = (S)-1-pyrroline-5-carboxylate + NADPH + 2 H(+)</text>
        <dbReference type="Rhea" id="RHEA:14109"/>
        <dbReference type="ChEBI" id="CHEBI:15378"/>
        <dbReference type="ChEBI" id="CHEBI:17388"/>
        <dbReference type="ChEBI" id="CHEBI:57783"/>
        <dbReference type="ChEBI" id="CHEBI:58349"/>
        <dbReference type="ChEBI" id="CHEBI:60039"/>
        <dbReference type="EC" id="1.5.1.2"/>
    </reaction>
</comment>
<dbReference type="Gene3D" id="1.10.3730.10">
    <property type="entry name" value="ProC C-terminal domain-like"/>
    <property type="match status" value="1"/>
</dbReference>
<evidence type="ECO:0000256" key="5">
    <source>
        <dbReference type="NCBIfam" id="TIGR00112"/>
    </source>
</evidence>
<evidence type="ECO:0000313" key="10">
    <source>
        <dbReference type="Proteomes" id="UP001595791"/>
    </source>
</evidence>
<reference evidence="10" key="1">
    <citation type="journal article" date="2019" name="Int. J. Syst. Evol. Microbiol.">
        <title>The Global Catalogue of Microorganisms (GCM) 10K type strain sequencing project: providing services to taxonomists for standard genome sequencing and annotation.</title>
        <authorList>
            <consortium name="The Broad Institute Genomics Platform"/>
            <consortium name="The Broad Institute Genome Sequencing Center for Infectious Disease"/>
            <person name="Wu L."/>
            <person name="Ma J."/>
        </authorList>
    </citation>
    <scope>NUCLEOTIDE SEQUENCE [LARGE SCALE GENOMIC DNA]</scope>
    <source>
        <strain evidence="10">LMG 29894</strain>
    </source>
</reference>
<keyword evidence="4 6" id="KW-0641">Proline biosynthesis</keyword>
<keyword evidence="10" id="KW-1185">Reference proteome</keyword>
<dbReference type="HAMAP" id="MF_01925">
    <property type="entry name" value="P5C_reductase"/>
    <property type="match status" value="1"/>
</dbReference>
<dbReference type="RefSeq" id="WP_378167437.1">
    <property type="nucleotide sequence ID" value="NZ_JBHSBU010000001.1"/>
</dbReference>
<dbReference type="PANTHER" id="PTHR11645:SF0">
    <property type="entry name" value="PYRROLINE-5-CARBOXYLATE REDUCTASE 3"/>
    <property type="match status" value="1"/>
</dbReference>
<dbReference type="InterPro" id="IPR028939">
    <property type="entry name" value="P5C_Rdtase_cat_N"/>
</dbReference>
<keyword evidence="3 4" id="KW-0560">Oxidoreductase</keyword>
<feature type="domain" description="Pyrroline-5-carboxylate reductase dimerisation" evidence="8">
    <location>
        <begin position="158"/>
        <end position="262"/>
    </location>
</feature>
<evidence type="ECO:0000259" key="8">
    <source>
        <dbReference type="Pfam" id="PF14748"/>
    </source>
</evidence>
<dbReference type="SUPFAM" id="SSF51735">
    <property type="entry name" value="NAD(P)-binding Rossmann-fold domains"/>
    <property type="match status" value="1"/>
</dbReference>
<evidence type="ECO:0000313" key="9">
    <source>
        <dbReference type="EMBL" id="MFC4161466.1"/>
    </source>
</evidence>
<keyword evidence="2 4" id="KW-0521">NADP</keyword>
<protein>
    <recommendedName>
        <fullName evidence="4 5">Pyrroline-5-carboxylate reductase</fullName>
        <shortName evidence="4">P5C reductase</shortName>
        <shortName evidence="4">P5CR</shortName>
        <ecNumber evidence="4 5">1.5.1.2</ecNumber>
    </recommendedName>
    <alternativeName>
        <fullName evidence="4">PCA reductase</fullName>
    </alternativeName>
</protein>
<comment type="similarity">
    <text evidence="1 4 6">Belongs to the pyrroline-5-carboxylate reductase family.</text>
</comment>
<comment type="pathway">
    <text evidence="4 6">Amino-acid biosynthesis; L-proline biosynthesis; L-proline from L-glutamate 5-semialdehyde: step 1/1.</text>
</comment>
<proteinExistence type="inferred from homology"/>
<dbReference type="EC" id="1.5.1.2" evidence="4 5"/>
<dbReference type="NCBIfam" id="TIGR00112">
    <property type="entry name" value="proC"/>
    <property type="match status" value="1"/>
</dbReference>
<dbReference type="PROSITE" id="PS00521">
    <property type="entry name" value="P5CR"/>
    <property type="match status" value="1"/>
</dbReference>
<dbReference type="InterPro" id="IPR000304">
    <property type="entry name" value="Pyrroline-COOH_reductase"/>
</dbReference>
<dbReference type="EMBL" id="JBHSBU010000001">
    <property type="protein sequence ID" value="MFC4161466.1"/>
    <property type="molecule type" value="Genomic_DNA"/>
</dbReference>
<evidence type="ECO:0000256" key="1">
    <source>
        <dbReference type="ARBA" id="ARBA00005525"/>
    </source>
</evidence>
<dbReference type="InterPro" id="IPR036291">
    <property type="entry name" value="NAD(P)-bd_dom_sf"/>
</dbReference>
<evidence type="ECO:0000256" key="4">
    <source>
        <dbReference type="HAMAP-Rule" id="MF_01925"/>
    </source>
</evidence>
<keyword evidence="4 6" id="KW-0028">Amino-acid biosynthesis</keyword>
<dbReference type="SUPFAM" id="SSF48179">
    <property type="entry name" value="6-phosphogluconate dehydrogenase C-terminal domain-like"/>
    <property type="match status" value="1"/>
</dbReference>
<name>A0ABV8MVX8_9NEIS</name>
<dbReference type="Gene3D" id="3.40.50.720">
    <property type="entry name" value="NAD(P)-binding Rossmann-like Domain"/>
    <property type="match status" value="1"/>
</dbReference>
<accession>A0ABV8MVX8</accession>
<comment type="catalytic activity">
    <reaction evidence="4">
        <text>L-proline + NAD(+) = (S)-1-pyrroline-5-carboxylate + NADH + 2 H(+)</text>
        <dbReference type="Rhea" id="RHEA:14105"/>
        <dbReference type="ChEBI" id="CHEBI:15378"/>
        <dbReference type="ChEBI" id="CHEBI:17388"/>
        <dbReference type="ChEBI" id="CHEBI:57540"/>
        <dbReference type="ChEBI" id="CHEBI:57945"/>
        <dbReference type="ChEBI" id="CHEBI:60039"/>
        <dbReference type="EC" id="1.5.1.2"/>
    </reaction>
</comment>
<dbReference type="GO" id="GO:0004735">
    <property type="term" value="F:pyrroline-5-carboxylate reductase activity"/>
    <property type="evidence" value="ECO:0007669"/>
    <property type="project" value="UniProtKB-EC"/>
</dbReference>